<comment type="caution">
    <text evidence="2">The sequence shown here is derived from an EMBL/GenBank/DDBJ whole genome shotgun (WGS) entry which is preliminary data.</text>
</comment>
<name>A0ABN7UWL4_GIGMA</name>
<protein>
    <submittedName>
        <fullName evidence="2">9785_t:CDS:1</fullName>
    </submittedName>
</protein>
<gene>
    <name evidence="2" type="ORF">GMARGA_LOCUS11358</name>
</gene>
<keyword evidence="3" id="KW-1185">Reference proteome</keyword>
<evidence type="ECO:0000256" key="1">
    <source>
        <dbReference type="SAM" id="Coils"/>
    </source>
</evidence>
<evidence type="ECO:0000313" key="2">
    <source>
        <dbReference type="EMBL" id="CAG8688530.1"/>
    </source>
</evidence>
<dbReference type="EMBL" id="CAJVQB010006632">
    <property type="protein sequence ID" value="CAG8688530.1"/>
    <property type="molecule type" value="Genomic_DNA"/>
</dbReference>
<sequence length="91" mass="10679">MSNDEAFIESELLTAIILFIFDGHTKFKEDIILKQITLIKKLDLVNLNSNQDQLIKNVLKIPDEDIDKIAKEFQEKKDELEKDLEKKTNLY</sequence>
<organism evidence="2 3">
    <name type="scientific">Gigaspora margarita</name>
    <dbReference type="NCBI Taxonomy" id="4874"/>
    <lineage>
        <taxon>Eukaryota</taxon>
        <taxon>Fungi</taxon>
        <taxon>Fungi incertae sedis</taxon>
        <taxon>Mucoromycota</taxon>
        <taxon>Glomeromycotina</taxon>
        <taxon>Glomeromycetes</taxon>
        <taxon>Diversisporales</taxon>
        <taxon>Gigasporaceae</taxon>
        <taxon>Gigaspora</taxon>
    </lineage>
</organism>
<proteinExistence type="predicted"/>
<evidence type="ECO:0000313" key="3">
    <source>
        <dbReference type="Proteomes" id="UP000789901"/>
    </source>
</evidence>
<reference evidence="2 3" key="1">
    <citation type="submission" date="2021-06" db="EMBL/GenBank/DDBJ databases">
        <authorList>
            <person name="Kallberg Y."/>
            <person name="Tangrot J."/>
            <person name="Rosling A."/>
        </authorList>
    </citation>
    <scope>NUCLEOTIDE SEQUENCE [LARGE SCALE GENOMIC DNA]</scope>
    <source>
        <strain evidence="2 3">120-4 pot B 10/14</strain>
    </source>
</reference>
<feature type="coiled-coil region" evidence="1">
    <location>
        <begin position="63"/>
        <end position="90"/>
    </location>
</feature>
<accession>A0ABN7UWL4</accession>
<dbReference type="Proteomes" id="UP000789901">
    <property type="component" value="Unassembled WGS sequence"/>
</dbReference>
<keyword evidence="1" id="KW-0175">Coiled coil</keyword>